<dbReference type="InterPro" id="IPR019660">
    <property type="entry name" value="Put_sensory_transdc_reg_YbjN"/>
</dbReference>
<dbReference type="Proteomes" id="UP000325286">
    <property type="component" value="Chromosome"/>
</dbReference>
<keyword evidence="2" id="KW-1185">Reference proteome</keyword>
<sequence>MSVFAEQLSAYLDQSGLQYQQSDASDVFQMCFDSEHGINRVLVLVADDLLQIFTYPPNKVIEAHRLAIAHAVTRANFGLRIGQFELDVDDGELRYRIAVPLGDELPSSDVLDCLLPLGGAMVERYLPAFLSIIYGNEDVKLAIKAAEL</sequence>
<evidence type="ECO:0008006" key="3">
    <source>
        <dbReference type="Google" id="ProtNLM"/>
    </source>
</evidence>
<dbReference type="KEGG" id="rul:UC8_26430"/>
<dbReference type="RefSeq" id="WP_068130710.1">
    <property type="nucleotide sequence ID" value="NZ_CP042914.1"/>
</dbReference>
<name>A0A5B9QUB0_9BACT</name>
<gene>
    <name evidence="1" type="ORF">UC8_26430</name>
</gene>
<protein>
    <recommendedName>
        <fullName evidence="3">Tir chaperone protein (CesT)</fullName>
    </recommendedName>
</protein>
<reference evidence="1 2" key="1">
    <citation type="submission" date="2019-08" db="EMBL/GenBank/DDBJ databases">
        <title>Deep-cultivation of Planctomycetes and their phenomic and genomic characterization uncovers novel biology.</title>
        <authorList>
            <person name="Wiegand S."/>
            <person name="Jogler M."/>
            <person name="Boedeker C."/>
            <person name="Pinto D."/>
            <person name="Vollmers J."/>
            <person name="Rivas-Marin E."/>
            <person name="Kohn T."/>
            <person name="Peeters S.H."/>
            <person name="Heuer A."/>
            <person name="Rast P."/>
            <person name="Oberbeckmann S."/>
            <person name="Bunk B."/>
            <person name="Jeske O."/>
            <person name="Meyerdierks A."/>
            <person name="Storesund J.E."/>
            <person name="Kallscheuer N."/>
            <person name="Luecker S."/>
            <person name="Lage O.M."/>
            <person name="Pohl T."/>
            <person name="Merkel B.J."/>
            <person name="Hornburger P."/>
            <person name="Mueller R.-W."/>
            <person name="Bruemmer F."/>
            <person name="Labrenz M."/>
            <person name="Spormann A.M."/>
            <person name="Op den Camp H."/>
            <person name="Overmann J."/>
            <person name="Amann R."/>
            <person name="Jetten M.S.M."/>
            <person name="Mascher T."/>
            <person name="Medema M.H."/>
            <person name="Devos D.P."/>
            <person name="Kaster A.-K."/>
            <person name="Ovreas L."/>
            <person name="Rohde M."/>
            <person name="Galperin M.Y."/>
            <person name="Jogler C."/>
        </authorList>
    </citation>
    <scope>NUCLEOTIDE SEQUENCE [LARGE SCALE GENOMIC DNA]</scope>
    <source>
        <strain evidence="1 2">UC8</strain>
    </source>
</reference>
<evidence type="ECO:0000313" key="2">
    <source>
        <dbReference type="Proteomes" id="UP000325286"/>
    </source>
</evidence>
<proteinExistence type="predicted"/>
<dbReference type="Pfam" id="PF10722">
    <property type="entry name" value="YbjN"/>
    <property type="match status" value="1"/>
</dbReference>
<accession>A0A5B9QUB0</accession>
<dbReference type="AlphaFoldDB" id="A0A5B9QUB0"/>
<evidence type="ECO:0000313" key="1">
    <source>
        <dbReference type="EMBL" id="QEG40626.1"/>
    </source>
</evidence>
<organism evidence="1 2">
    <name type="scientific">Roseimaritima ulvae</name>
    <dbReference type="NCBI Taxonomy" id="980254"/>
    <lineage>
        <taxon>Bacteria</taxon>
        <taxon>Pseudomonadati</taxon>
        <taxon>Planctomycetota</taxon>
        <taxon>Planctomycetia</taxon>
        <taxon>Pirellulales</taxon>
        <taxon>Pirellulaceae</taxon>
        <taxon>Roseimaritima</taxon>
    </lineage>
</organism>
<dbReference type="OrthoDB" id="5192220at2"/>
<dbReference type="EMBL" id="CP042914">
    <property type="protein sequence ID" value="QEG40626.1"/>
    <property type="molecule type" value="Genomic_DNA"/>
</dbReference>